<dbReference type="NCBIfam" id="TIGR03085">
    <property type="entry name" value="TIGR03085 family metal-binding protein"/>
    <property type="match status" value="1"/>
</dbReference>
<protein>
    <submittedName>
        <fullName evidence="1">TIGR03085 family protein</fullName>
    </submittedName>
</protein>
<dbReference type="NCBIfam" id="TIGR03083">
    <property type="entry name" value="maleylpyruvate isomerase family mycothiol-dependent enzyme"/>
    <property type="match status" value="1"/>
</dbReference>
<keyword evidence="3" id="KW-1185">Reference proteome</keyword>
<dbReference type="EMBL" id="CP011312">
    <property type="protein sequence ID" value="AKE41425.1"/>
    <property type="molecule type" value="Genomic_DNA"/>
</dbReference>
<reference evidence="2 4" key="2">
    <citation type="submission" date="2018-12" db="EMBL/GenBank/DDBJ databases">
        <authorList>
            <consortium name="Pathogen Informatics"/>
        </authorList>
    </citation>
    <scope>NUCLEOTIDE SEQUENCE [LARGE SCALE GENOMIC DNA]</scope>
    <source>
        <strain evidence="2 4">NCTC949</strain>
    </source>
</reference>
<dbReference type="InterPro" id="IPR017519">
    <property type="entry name" value="CHP03085"/>
</dbReference>
<dbReference type="Proteomes" id="UP000033457">
    <property type="component" value="Chromosome"/>
</dbReference>
<sequence>MSLSVTERAGLADTLRLLGPAAPTLCEGWNAHDLLVHLYVRENNRLAALGMFVPMLSARYHAACAQAKACDFAELVEKWAAGSPVGDKWINAAEHFVHHEDLLRGGSCWQPRQFSRTDELELLQLVRRSAKMLLRGTNTPVVCEPVGYPRFVAYDRRGVADKGDAVVILRGHIGEILLWLFGRKAAEVEVLGNTEELKLSSV</sequence>
<dbReference type="AlphaFoldDB" id="A0A0F6R0Q4"/>
<dbReference type="EMBL" id="LR134377">
    <property type="protein sequence ID" value="VEH08702.1"/>
    <property type="molecule type" value="Genomic_DNA"/>
</dbReference>
<dbReference type="STRING" id="35755.UL82_06300"/>
<dbReference type="RefSeq" id="WP_052735898.1">
    <property type="nucleotide sequence ID" value="NZ_CP011312.1"/>
</dbReference>
<dbReference type="KEGG" id="cku:UL82_06300"/>
<gene>
    <name evidence="2" type="ORF">NCTC949_01825</name>
    <name evidence="1" type="ORF">UL82_06300</name>
</gene>
<dbReference type="InterPro" id="IPR017517">
    <property type="entry name" value="Maleyloyr_isom"/>
</dbReference>
<name>A0A0F6R0Q4_9CORY</name>
<evidence type="ECO:0000313" key="3">
    <source>
        <dbReference type="Proteomes" id="UP000033457"/>
    </source>
</evidence>
<dbReference type="InterPro" id="IPR034660">
    <property type="entry name" value="DinB/YfiT-like"/>
</dbReference>
<organism evidence="1 3">
    <name type="scientific">Corynebacterium kutscheri</name>
    <dbReference type="NCBI Taxonomy" id="35755"/>
    <lineage>
        <taxon>Bacteria</taxon>
        <taxon>Bacillati</taxon>
        <taxon>Actinomycetota</taxon>
        <taxon>Actinomycetes</taxon>
        <taxon>Mycobacteriales</taxon>
        <taxon>Corynebacteriaceae</taxon>
        <taxon>Corynebacterium</taxon>
    </lineage>
</organism>
<dbReference type="HOGENOM" id="CLU_1287934_0_0_11"/>
<dbReference type="Proteomes" id="UP000271380">
    <property type="component" value="Chromosome"/>
</dbReference>
<accession>A0A0F6R0Q4</accession>
<evidence type="ECO:0000313" key="2">
    <source>
        <dbReference type="EMBL" id="VEH08702.1"/>
    </source>
</evidence>
<reference evidence="1 3" key="1">
    <citation type="journal article" date="2015" name="Genome Announc.">
        <title>Complete Genome Sequence of Corynebacterium kutscheri DSM 20755, a Corynebacterial Type Strain with Remarkably Low G+C Content of Chromosomal DNA.</title>
        <authorList>
            <person name="Ruckert C."/>
            <person name="Albersmeier A."/>
            <person name="Winkler A."/>
            <person name="Tauch A."/>
        </authorList>
    </citation>
    <scope>NUCLEOTIDE SEQUENCE [LARGE SCALE GENOMIC DNA]</scope>
    <source>
        <strain evidence="1 3">DSM 20755</strain>
    </source>
</reference>
<dbReference type="SUPFAM" id="SSF109854">
    <property type="entry name" value="DinB/YfiT-like putative metalloenzymes"/>
    <property type="match status" value="1"/>
</dbReference>
<proteinExistence type="predicted"/>
<evidence type="ECO:0000313" key="4">
    <source>
        <dbReference type="Proteomes" id="UP000271380"/>
    </source>
</evidence>
<evidence type="ECO:0000313" key="1">
    <source>
        <dbReference type="EMBL" id="AKE41425.1"/>
    </source>
</evidence>